<protein>
    <submittedName>
        <fullName evidence="1">Uncharacterized protein</fullName>
    </submittedName>
</protein>
<evidence type="ECO:0000313" key="1">
    <source>
        <dbReference type="EMBL" id="SEI88727.1"/>
    </source>
</evidence>
<proteinExistence type="predicted"/>
<reference evidence="1 2" key="1">
    <citation type="submission" date="2016-10" db="EMBL/GenBank/DDBJ databases">
        <authorList>
            <person name="de Groot N.N."/>
        </authorList>
    </citation>
    <scope>NUCLEOTIDE SEQUENCE [LARGE SCALE GENOMIC DNA]</scope>
    <source>
        <strain evidence="1 2">DSM 23048</strain>
    </source>
</reference>
<dbReference type="RefSeq" id="WP_074745725.1">
    <property type="nucleotide sequence ID" value="NZ_FNYS01000006.1"/>
</dbReference>
<organism evidence="1 2">
    <name type="scientific">Myroides marinus</name>
    <dbReference type="NCBI Taxonomy" id="703342"/>
    <lineage>
        <taxon>Bacteria</taxon>
        <taxon>Pseudomonadati</taxon>
        <taxon>Bacteroidota</taxon>
        <taxon>Flavobacteriia</taxon>
        <taxon>Flavobacteriales</taxon>
        <taxon>Flavobacteriaceae</taxon>
        <taxon>Myroides</taxon>
    </lineage>
</organism>
<gene>
    <name evidence="1" type="ORF">SAMN04488018_106111</name>
</gene>
<name>A0A1H6UGB9_9FLAO</name>
<dbReference type="GeneID" id="82256911"/>
<accession>A0A1H6UGB9</accession>
<dbReference type="AlphaFoldDB" id="A0A1H6UGB9"/>
<dbReference type="EMBL" id="FNYS01000006">
    <property type="protein sequence ID" value="SEI88727.1"/>
    <property type="molecule type" value="Genomic_DNA"/>
</dbReference>
<evidence type="ECO:0000313" key="2">
    <source>
        <dbReference type="Proteomes" id="UP000183077"/>
    </source>
</evidence>
<dbReference type="Proteomes" id="UP000183077">
    <property type="component" value="Unassembled WGS sequence"/>
</dbReference>
<sequence length="162" mass="19185">MNYNWDNINWIFKPDGSLRDIYIQETSLTDWEKVIDILNSEYNVSYFSENKINKKEVFEYLQDETGEIECKAVSININNVYINCHFFSIEQIEFDIDPREVNSVLEVDTILSFMTTLSSKLKKEIILTEESDENFPLIKINVDEKIFTIVTEKEANDYYSEM</sequence>